<evidence type="ECO:0000313" key="5">
    <source>
        <dbReference type="Proteomes" id="UP000603453"/>
    </source>
</evidence>
<dbReference type="PANTHER" id="PTHR39466:SF1">
    <property type="entry name" value="RGS DOMAIN-CONTAINING PROTEIN"/>
    <property type="match status" value="1"/>
</dbReference>
<keyword evidence="2" id="KW-1133">Transmembrane helix</keyword>
<accession>A0A8H7R1W2</accession>
<reference evidence="4" key="1">
    <citation type="submission" date="2020-12" db="EMBL/GenBank/DDBJ databases">
        <title>Metabolic potential, ecology and presence of endohyphal bacteria is reflected in genomic diversity of Mucoromycotina.</title>
        <authorList>
            <person name="Muszewska A."/>
            <person name="Okrasinska A."/>
            <person name="Steczkiewicz K."/>
            <person name="Drgas O."/>
            <person name="Orlowska M."/>
            <person name="Perlinska-Lenart U."/>
            <person name="Aleksandrzak-Piekarczyk T."/>
            <person name="Szatraj K."/>
            <person name="Zielenkiewicz U."/>
            <person name="Pilsyk S."/>
            <person name="Malc E."/>
            <person name="Mieczkowski P."/>
            <person name="Kruszewska J.S."/>
            <person name="Biernat P."/>
            <person name="Pawlowska J."/>
        </authorList>
    </citation>
    <scope>NUCLEOTIDE SEQUENCE</scope>
    <source>
        <strain evidence="4">WA0000017839</strain>
    </source>
</reference>
<evidence type="ECO:0000256" key="1">
    <source>
        <dbReference type="SAM" id="MobiDB-lite"/>
    </source>
</evidence>
<dbReference type="AlphaFoldDB" id="A0A8H7R1W2"/>
<evidence type="ECO:0000259" key="3">
    <source>
        <dbReference type="PROSITE" id="PS50132"/>
    </source>
</evidence>
<dbReference type="EMBL" id="JAEPRD010000062">
    <property type="protein sequence ID" value="KAG2202317.1"/>
    <property type="molecule type" value="Genomic_DNA"/>
</dbReference>
<sequence length="343" mass="39720">METLPRASYGFFSDYTKSLRLWFKTGYKSELKGIQIEHVLNGATKEPISLNDYRLYVQKKEHSGENLEFHYWLQNYKRRFDALPADQKERSPPPTEKLVSNFSKTPDEKVNNSGQPFREEVNTTIEAFFNIESLKALNLPSHISDYTVYCSSQTTHPDVFEAAHEQIYTFMKERSVKQFIHYSVQNIRNGYVVFQLAYGAISFALIPMLLFNTYSMHMSRWSRAFLFMFVFFCCLGVLSAKSGFCILRSLFKVRQVPAYNISLADKQHPTKLVRLNRVEQQDLESNNKQVNINLTRVLEEEVIKYHRQMAFHIICTSLFAALAVAAIGVSITNENDPMPMPPN</sequence>
<proteinExistence type="predicted"/>
<name>A0A8H7R1W2_9FUNG</name>
<dbReference type="Pfam" id="PF00615">
    <property type="entry name" value="RGS"/>
    <property type="match status" value="1"/>
</dbReference>
<dbReference type="InterPro" id="IPR044926">
    <property type="entry name" value="RGS_subdomain_2"/>
</dbReference>
<evidence type="ECO:0000313" key="4">
    <source>
        <dbReference type="EMBL" id="KAG2202317.1"/>
    </source>
</evidence>
<feature type="region of interest" description="Disordered" evidence="1">
    <location>
        <begin position="85"/>
        <end position="115"/>
    </location>
</feature>
<dbReference type="InterPro" id="IPR016137">
    <property type="entry name" value="RGS"/>
</dbReference>
<feature type="domain" description="RGS" evidence="3">
    <location>
        <begin position="39"/>
        <end position="180"/>
    </location>
</feature>
<dbReference type="PROSITE" id="PS50132">
    <property type="entry name" value="RGS"/>
    <property type="match status" value="1"/>
</dbReference>
<comment type="caution">
    <text evidence="4">The sequence shown here is derived from an EMBL/GenBank/DDBJ whole genome shotgun (WGS) entry which is preliminary data.</text>
</comment>
<dbReference type="Gene3D" id="1.10.167.10">
    <property type="entry name" value="Regulator of G-protein Signalling 4, domain 2"/>
    <property type="match status" value="1"/>
</dbReference>
<feature type="transmembrane region" description="Helical" evidence="2">
    <location>
        <begin position="191"/>
        <end position="212"/>
    </location>
</feature>
<keyword evidence="2" id="KW-0472">Membrane</keyword>
<organism evidence="4 5">
    <name type="scientific">Mucor saturninus</name>
    <dbReference type="NCBI Taxonomy" id="64648"/>
    <lineage>
        <taxon>Eukaryota</taxon>
        <taxon>Fungi</taxon>
        <taxon>Fungi incertae sedis</taxon>
        <taxon>Mucoromycota</taxon>
        <taxon>Mucoromycotina</taxon>
        <taxon>Mucoromycetes</taxon>
        <taxon>Mucorales</taxon>
        <taxon>Mucorineae</taxon>
        <taxon>Mucoraceae</taxon>
        <taxon>Mucor</taxon>
    </lineage>
</organism>
<protein>
    <recommendedName>
        <fullName evidence="3">RGS domain-containing protein</fullName>
    </recommendedName>
</protein>
<dbReference type="InterPro" id="IPR036305">
    <property type="entry name" value="RGS_sf"/>
</dbReference>
<dbReference type="PANTHER" id="PTHR39466">
    <property type="entry name" value="RGS DOMAIN-CONTAINING PROTEIN"/>
    <property type="match status" value="1"/>
</dbReference>
<evidence type="ECO:0000256" key="2">
    <source>
        <dbReference type="SAM" id="Phobius"/>
    </source>
</evidence>
<dbReference type="SUPFAM" id="SSF48097">
    <property type="entry name" value="Regulator of G-protein signaling, RGS"/>
    <property type="match status" value="1"/>
</dbReference>
<dbReference type="Proteomes" id="UP000603453">
    <property type="component" value="Unassembled WGS sequence"/>
</dbReference>
<keyword evidence="5" id="KW-1185">Reference proteome</keyword>
<dbReference type="OrthoDB" id="3232309at2759"/>
<feature type="transmembrane region" description="Helical" evidence="2">
    <location>
        <begin position="310"/>
        <end position="331"/>
    </location>
</feature>
<keyword evidence="2" id="KW-0812">Transmembrane</keyword>
<feature type="transmembrane region" description="Helical" evidence="2">
    <location>
        <begin position="224"/>
        <end position="247"/>
    </location>
</feature>
<gene>
    <name evidence="4" type="ORF">INT47_010765</name>
</gene>